<comment type="caution">
    <text evidence="1">The sequence shown here is derived from an EMBL/GenBank/DDBJ whole genome shotgun (WGS) entry which is preliminary data.</text>
</comment>
<name>A0ABP3IWV6_9ACTN</name>
<organism evidence="1 2">
    <name type="scientific">Streptomyces luteireticuli</name>
    <dbReference type="NCBI Taxonomy" id="173858"/>
    <lineage>
        <taxon>Bacteria</taxon>
        <taxon>Bacillati</taxon>
        <taxon>Actinomycetota</taxon>
        <taxon>Actinomycetes</taxon>
        <taxon>Kitasatosporales</taxon>
        <taxon>Streptomycetaceae</taxon>
        <taxon>Streptomyces</taxon>
    </lineage>
</organism>
<dbReference type="EMBL" id="BAAABX010000065">
    <property type="protein sequence ID" value="GAA0430966.1"/>
    <property type="molecule type" value="Genomic_DNA"/>
</dbReference>
<dbReference type="Proteomes" id="UP001500879">
    <property type="component" value="Unassembled WGS sequence"/>
</dbReference>
<accession>A0ABP3IWV6</accession>
<dbReference type="RefSeq" id="WP_344031269.1">
    <property type="nucleotide sequence ID" value="NZ_BAAABX010000065.1"/>
</dbReference>
<evidence type="ECO:0000313" key="2">
    <source>
        <dbReference type="Proteomes" id="UP001500879"/>
    </source>
</evidence>
<evidence type="ECO:0000313" key="1">
    <source>
        <dbReference type="EMBL" id="GAA0430966.1"/>
    </source>
</evidence>
<protein>
    <submittedName>
        <fullName evidence="1">Uncharacterized protein</fullName>
    </submittedName>
</protein>
<sequence>MAIQDSALPPSLVAEISDMRRRLTALERKPESPSLGQHFGGASAFAVPVFGTGKNAGKWTTYARVSLSGIRFPKLTVDLRYAGAQLDRTPIEQAAIPRPRVRLTIDGYYTSDEFTITNPDSAAQEGRVKRFEFEHGVAYGWDGQYRELTLEVQASVELYPDFNLAKWPTPALSPFGWSAYFPRVWAPEFVAAHD</sequence>
<gene>
    <name evidence="1" type="ORF">GCM10010357_60800</name>
</gene>
<proteinExistence type="predicted"/>
<keyword evidence="2" id="KW-1185">Reference proteome</keyword>
<reference evidence="2" key="1">
    <citation type="journal article" date="2019" name="Int. J. Syst. Evol. Microbiol.">
        <title>The Global Catalogue of Microorganisms (GCM) 10K type strain sequencing project: providing services to taxonomists for standard genome sequencing and annotation.</title>
        <authorList>
            <consortium name="The Broad Institute Genomics Platform"/>
            <consortium name="The Broad Institute Genome Sequencing Center for Infectious Disease"/>
            <person name="Wu L."/>
            <person name="Ma J."/>
        </authorList>
    </citation>
    <scope>NUCLEOTIDE SEQUENCE [LARGE SCALE GENOMIC DNA]</scope>
    <source>
        <strain evidence="2">JCM 4788</strain>
    </source>
</reference>